<dbReference type="EMBL" id="LAZR01000502">
    <property type="protein sequence ID" value="KKN66361.1"/>
    <property type="molecule type" value="Genomic_DNA"/>
</dbReference>
<dbReference type="AlphaFoldDB" id="A0A0F9UYS4"/>
<evidence type="ECO:0000313" key="1">
    <source>
        <dbReference type="EMBL" id="KKN66361.1"/>
    </source>
</evidence>
<reference evidence="1" key="1">
    <citation type="journal article" date="2015" name="Nature">
        <title>Complex archaea that bridge the gap between prokaryotes and eukaryotes.</title>
        <authorList>
            <person name="Spang A."/>
            <person name="Saw J.H."/>
            <person name="Jorgensen S.L."/>
            <person name="Zaremba-Niedzwiedzka K."/>
            <person name="Martijn J."/>
            <person name="Lind A.E."/>
            <person name="van Eijk R."/>
            <person name="Schleper C."/>
            <person name="Guy L."/>
            <person name="Ettema T.J."/>
        </authorList>
    </citation>
    <scope>NUCLEOTIDE SEQUENCE</scope>
</reference>
<comment type="caution">
    <text evidence="1">The sequence shown here is derived from an EMBL/GenBank/DDBJ whole genome shotgun (WGS) entry which is preliminary data.</text>
</comment>
<organism evidence="1">
    <name type="scientific">marine sediment metagenome</name>
    <dbReference type="NCBI Taxonomy" id="412755"/>
    <lineage>
        <taxon>unclassified sequences</taxon>
        <taxon>metagenomes</taxon>
        <taxon>ecological metagenomes</taxon>
    </lineage>
</organism>
<protein>
    <submittedName>
        <fullName evidence="1">Uncharacterized protein</fullName>
    </submittedName>
</protein>
<sequence length="62" mass="7679">MIKRFFKRLWKRWRGNLWEVRRCEFPYPRGTYGTYLPSKRMVLDTGLTKEHAQEICEELNKD</sequence>
<gene>
    <name evidence="1" type="ORF">LCGC14_0471820</name>
</gene>
<accession>A0A0F9UYS4</accession>
<name>A0A0F9UYS4_9ZZZZ</name>
<proteinExistence type="predicted"/>